<sequence>MKFLWAPTLLAVGFLVSPANVVPGTHVSRTVKTCEPGDFAGLSGDALVQQVRGASTRCIGTLFDLSGDDAHRVFSESQMVTVARALRDDGVHYEGANRENTVQIVLYLRAGYYVQWYHPSAVGAYGAVLKDAMRSALDAFFENPKSSVVSEANGEVLAEAVTLVDSAQENARYLYVVRRLLDGYGSSYDKYRSMLDAVNNVYQVLFRGHQLPEFVSAVESDSRVLGSLESFASGHLGLLGTDRGSLTVNAGRELGRFLQHGSLRVKMRPLLKGLLGKSSMTGRTARLWVGVAEMADHYDRGGCGYYGTCDLKKQLEKGVLTVDHACGSAVRIRAQDMTADQASDTCASLEKQDAHFHSLVKDDNKPVANDNNTTVEICVFDSSGDYKTYAGVIFGIDTDSGGMYLEGDPSAPGNQARFIAYEAEGARPEFQIRNLGHEYAHYLDGRFDLYGGYDLSTPTFWWVEGFAEYASYSFRKVTNHSAIAEAAKKTYALSTLWNTTPKHDGARIYSWGYLAVRYLFEEHRDDIATLLGYYRTGKWDAARTFLTTTIGSRYDDDWRKWLGRCASGGCAESADLR</sequence>
<evidence type="ECO:0000256" key="4">
    <source>
        <dbReference type="ARBA" id="ARBA00012653"/>
    </source>
</evidence>
<gene>
    <name evidence="15" type="ORF">GCM10022254_37100</name>
</gene>
<organism evidence="15 16">
    <name type="scientific">Actinomadura meridiana</name>
    <dbReference type="NCBI Taxonomy" id="559626"/>
    <lineage>
        <taxon>Bacteria</taxon>
        <taxon>Bacillati</taxon>
        <taxon>Actinomycetota</taxon>
        <taxon>Actinomycetes</taxon>
        <taxon>Streptosporangiales</taxon>
        <taxon>Thermomonosporaceae</taxon>
        <taxon>Actinomadura</taxon>
    </lineage>
</organism>
<evidence type="ECO:0000256" key="1">
    <source>
        <dbReference type="ARBA" id="ARBA00000424"/>
    </source>
</evidence>
<keyword evidence="6" id="KW-0645">Protease</keyword>
<keyword evidence="7" id="KW-0479">Metal-binding</keyword>
<evidence type="ECO:0000259" key="14">
    <source>
        <dbReference type="Pfam" id="PF08453"/>
    </source>
</evidence>
<feature type="chain" id="PRO_5047284518" description="microbial collagenase" evidence="13">
    <location>
        <begin position="22"/>
        <end position="577"/>
    </location>
</feature>
<evidence type="ECO:0000256" key="6">
    <source>
        <dbReference type="ARBA" id="ARBA00022670"/>
    </source>
</evidence>
<dbReference type="PRINTS" id="PR00931">
    <property type="entry name" value="MICOLLPTASE"/>
</dbReference>
<dbReference type="Gene3D" id="1.10.390.20">
    <property type="match status" value="1"/>
</dbReference>
<dbReference type="PANTHER" id="PTHR13062">
    <property type="entry name" value="COLLAGENASE"/>
    <property type="match status" value="1"/>
</dbReference>
<keyword evidence="11" id="KW-0482">Metalloprotease</keyword>
<keyword evidence="8 13" id="KW-0732">Signal</keyword>
<comment type="caution">
    <text evidence="15">The sequence shown here is derived from an EMBL/GenBank/DDBJ whole genome shotgun (WGS) entry which is preliminary data.</text>
</comment>
<keyword evidence="12" id="KW-0865">Zymogen</keyword>
<evidence type="ECO:0000256" key="2">
    <source>
        <dbReference type="ARBA" id="ARBA00001947"/>
    </source>
</evidence>
<dbReference type="InterPro" id="IPR002169">
    <property type="entry name" value="Peptidase_M9A/M9B"/>
</dbReference>
<dbReference type="Pfam" id="PF01752">
    <property type="entry name" value="Peptidase_M9"/>
    <property type="match status" value="1"/>
</dbReference>
<keyword evidence="9" id="KW-0378">Hydrolase</keyword>
<evidence type="ECO:0000256" key="3">
    <source>
        <dbReference type="ARBA" id="ARBA00004613"/>
    </source>
</evidence>
<protein>
    <recommendedName>
        <fullName evidence="4">microbial collagenase</fullName>
        <ecNumber evidence="4">3.4.24.3</ecNumber>
    </recommendedName>
</protein>
<dbReference type="InterPro" id="IPR013661">
    <property type="entry name" value="Peptidase_M9_N_dom"/>
</dbReference>
<accession>A0ABP8C5U3</accession>
<keyword evidence="10" id="KW-0862">Zinc</keyword>
<dbReference type="EMBL" id="BAABAS010000007">
    <property type="protein sequence ID" value="GAA4233805.1"/>
    <property type="molecule type" value="Genomic_DNA"/>
</dbReference>
<dbReference type="PANTHER" id="PTHR13062:SF9">
    <property type="entry name" value="MICROBIAL COLLAGENASE"/>
    <property type="match status" value="1"/>
</dbReference>
<dbReference type="Gene3D" id="3.40.30.160">
    <property type="entry name" value="Collagenase ColT, N-terminal domain"/>
    <property type="match status" value="1"/>
</dbReference>
<feature type="domain" description="Peptidase M9 collagenase N-terminal" evidence="14">
    <location>
        <begin position="34"/>
        <end position="215"/>
    </location>
</feature>
<evidence type="ECO:0000256" key="12">
    <source>
        <dbReference type="ARBA" id="ARBA00023145"/>
    </source>
</evidence>
<keyword evidence="16" id="KW-1185">Reference proteome</keyword>
<dbReference type="EC" id="3.4.24.3" evidence="4"/>
<comment type="cofactor">
    <cofactor evidence="2">
        <name>Zn(2+)</name>
        <dbReference type="ChEBI" id="CHEBI:29105"/>
    </cofactor>
</comment>
<evidence type="ECO:0000256" key="7">
    <source>
        <dbReference type="ARBA" id="ARBA00022723"/>
    </source>
</evidence>
<evidence type="ECO:0000313" key="16">
    <source>
        <dbReference type="Proteomes" id="UP001501710"/>
    </source>
</evidence>
<evidence type="ECO:0000313" key="15">
    <source>
        <dbReference type="EMBL" id="GAA4233805.1"/>
    </source>
</evidence>
<comment type="subcellular location">
    <subcellularLocation>
        <location evidence="3">Secreted</location>
    </subcellularLocation>
</comment>
<evidence type="ECO:0000256" key="8">
    <source>
        <dbReference type="ARBA" id="ARBA00022729"/>
    </source>
</evidence>
<name>A0ABP8C5U3_9ACTN</name>
<reference evidence="16" key="1">
    <citation type="journal article" date="2019" name="Int. J. Syst. Evol. Microbiol.">
        <title>The Global Catalogue of Microorganisms (GCM) 10K type strain sequencing project: providing services to taxonomists for standard genome sequencing and annotation.</title>
        <authorList>
            <consortium name="The Broad Institute Genomics Platform"/>
            <consortium name="The Broad Institute Genome Sequencing Center for Infectious Disease"/>
            <person name="Wu L."/>
            <person name="Ma J."/>
        </authorList>
    </citation>
    <scope>NUCLEOTIDE SEQUENCE [LARGE SCALE GENOMIC DNA]</scope>
    <source>
        <strain evidence="16">JCM 17440</strain>
    </source>
</reference>
<keyword evidence="5" id="KW-0964">Secreted</keyword>
<dbReference type="Pfam" id="PF08453">
    <property type="entry name" value="Peptidase_M9_N"/>
    <property type="match status" value="1"/>
</dbReference>
<evidence type="ECO:0000256" key="10">
    <source>
        <dbReference type="ARBA" id="ARBA00022833"/>
    </source>
</evidence>
<comment type="catalytic activity">
    <reaction evidence="1">
        <text>Digestion of native collagen in the triple helical region at Xaa-|-Gly bonds. With synthetic peptides, a preference is shown for Gly at P3 and P1', Pro and Ala at P2 and P2', and hydroxyproline, Ala or Arg at P3'.</text>
        <dbReference type="EC" id="3.4.24.3"/>
    </reaction>
</comment>
<feature type="signal peptide" evidence="13">
    <location>
        <begin position="1"/>
        <end position="21"/>
    </location>
</feature>
<dbReference type="Proteomes" id="UP001501710">
    <property type="component" value="Unassembled WGS sequence"/>
</dbReference>
<proteinExistence type="predicted"/>
<evidence type="ECO:0000256" key="9">
    <source>
        <dbReference type="ARBA" id="ARBA00022801"/>
    </source>
</evidence>
<evidence type="ECO:0000256" key="11">
    <source>
        <dbReference type="ARBA" id="ARBA00023049"/>
    </source>
</evidence>
<evidence type="ECO:0000256" key="13">
    <source>
        <dbReference type="SAM" id="SignalP"/>
    </source>
</evidence>
<evidence type="ECO:0000256" key="5">
    <source>
        <dbReference type="ARBA" id="ARBA00022525"/>
    </source>
</evidence>